<name>A0A9P1HCB6_9PEZI</name>
<evidence type="ECO:0000256" key="1">
    <source>
        <dbReference type="SAM" id="MobiDB-lite"/>
    </source>
</evidence>
<dbReference type="AlphaFoldDB" id="A0A9P1HCB6"/>
<feature type="region of interest" description="Disordered" evidence="1">
    <location>
        <begin position="257"/>
        <end position="433"/>
    </location>
</feature>
<proteinExistence type="predicted"/>
<keyword evidence="3" id="KW-1185">Reference proteome</keyword>
<sequence>MLDENLPTFRFQAAKDSPANTLLLFSERGSDPSPTFLIRRPDPSSSASRAKFAAALADASFPSIIYAEALVEPEWTQPPLSTAEARAAAASGSSASGSSAPATPVVPDVVSLSLYDPDQTVVLRHIQSGWNKSESWEFEMPERSFKLPSASLLDRESQAAAAGPDNPTSGGPDPSVPRIMFRWKRDGRMSKDMTCYLVGKSVDGRKSREPDITIALFAQGKSDALTIYEPNMRRVELEDRKGLEVVLLLGAELIRGLPHSKSNPRRPRRRDQAPTSHRGRERAAQGQEREKRDREEQERIRKMLKDEEKEARRREAEIEKETERLRKEYGVQGQQMPANANANAVAGPSGASRPPLPPRPAQGSGSGSNLAPPGAWPQRPVSAGPGTYPHWSPPPPQQQQQQQQQQFAAPPPQGQPGAASSSHGGLRRRLRAS</sequence>
<dbReference type="EMBL" id="CALLCH030000019">
    <property type="protein sequence ID" value="CAI4219044.1"/>
    <property type="molecule type" value="Genomic_DNA"/>
</dbReference>
<reference evidence="2" key="1">
    <citation type="submission" date="2022-11" db="EMBL/GenBank/DDBJ databases">
        <authorList>
            <person name="Scott C."/>
            <person name="Bruce N."/>
        </authorList>
    </citation>
    <scope>NUCLEOTIDE SEQUENCE</scope>
</reference>
<evidence type="ECO:0000313" key="2">
    <source>
        <dbReference type="EMBL" id="CAI4219044.1"/>
    </source>
</evidence>
<protein>
    <submittedName>
        <fullName evidence="2">Uncharacterized protein</fullName>
    </submittedName>
</protein>
<feature type="compositionally biased region" description="Low complexity" evidence="1">
    <location>
        <begin position="415"/>
        <end position="424"/>
    </location>
</feature>
<evidence type="ECO:0000313" key="3">
    <source>
        <dbReference type="Proteomes" id="UP000838763"/>
    </source>
</evidence>
<feature type="compositionally biased region" description="Low complexity" evidence="1">
    <location>
        <begin position="398"/>
        <end position="408"/>
    </location>
</feature>
<feature type="region of interest" description="Disordered" evidence="1">
    <location>
        <begin position="81"/>
        <end position="102"/>
    </location>
</feature>
<feature type="compositionally biased region" description="Low complexity" evidence="1">
    <location>
        <begin position="337"/>
        <end position="352"/>
    </location>
</feature>
<dbReference type="OrthoDB" id="3357341at2759"/>
<feature type="region of interest" description="Disordered" evidence="1">
    <location>
        <begin position="156"/>
        <end position="177"/>
    </location>
</feature>
<comment type="caution">
    <text evidence="2">The sequence shown here is derived from an EMBL/GenBank/DDBJ whole genome shotgun (WGS) entry which is preliminary data.</text>
</comment>
<dbReference type="Proteomes" id="UP000838763">
    <property type="component" value="Unassembled WGS sequence"/>
</dbReference>
<gene>
    <name evidence="2" type="ORF">PPNO1_LOCUS8617</name>
</gene>
<feature type="compositionally biased region" description="Basic and acidic residues" evidence="1">
    <location>
        <begin position="281"/>
        <end position="329"/>
    </location>
</feature>
<organism evidence="2 3">
    <name type="scientific">Parascedosporium putredinis</name>
    <dbReference type="NCBI Taxonomy" id="1442378"/>
    <lineage>
        <taxon>Eukaryota</taxon>
        <taxon>Fungi</taxon>
        <taxon>Dikarya</taxon>
        <taxon>Ascomycota</taxon>
        <taxon>Pezizomycotina</taxon>
        <taxon>Sordariomycetes</taxon>
        <taxon>Hypocreomycetidae</taxon>
        <taxon>Microascales</taxon>
        <taxon>Microascaceae</taxon>
        <taxon>Parascedosporium</taxon>
    </lineage>
</organism>
<accession>A0A9P1HCB6</accession>